<sequence length="119" mass="12580">MTCKVFSSASYSSSLLTMTSSSHFTLSSNLLFCSSVGLRCIAGLLFGTDGGNWIGASTCDPEMGCGNGPGNDSVKELKEEFSCFTETLLAAGNGLRFEICRAPGEKDEELCAILLFILV</sequence>
<proteinExistence type="predicted"/>
<dbReference type="EMBL" id="RCHS01002902">
    <property type="protein sequence ID" value="RMX45067.1"/>
    <property type="molecule type" value="Genomic_DNA"/>
</dbReference>
<organism evidence="1 2">
    <name type="scientific">Pocillopora damicornis</name>
    <name type="common">Cauliflower coral</name>
    <name type="synonym">Millepora damicornis</name>
    <dbReference type="NCBI Taxonomy" id="46731"/>
    <lineage>
        <taxon>Eukaryota</taxon>
        <taxon>Metazoa</taxon>
        <taxon>Cnidaria</taxon>
        <taxon>Anthozoa</taxon>
        <taxon>Hexacorallia</taxon>
        <taxon>Scleractinia</taxon>
        <taxon>Astrocoeniina</taxon>
        <taxon>Pocilloporidae</taxon>
        <taxon>Pocillopora</taxon>
    </lineage>
</organism>
<evidence type="ECO:0000313" key="2">
    <source>
        <dbReference type="Proteomes" id="UP000275408"/>
    </source>
</evidence>
<gene>
    <name evidence="1" type="ORF">pdam_00023962</name>
</gene>
<reference evidence="1 2" key="1">
    <citation type="journal article" date="2018" name="Sci. Rep.">
        <title>Comparative analysis of the Pocillopora damicornis genome highlights role of immune system in coral evolution.</title>
        <authorList>
            <person name="Cunning R."/>
            <person name="Bay R.A."/>
            <person name="Gillette P."/>
            <person name="Baker A.C."/>
            <person name="Traylor-Knowles N."/>
        </authorList>
    </citation>
    <scope>NUCLEOTIDE SEQUENCE [LARGE SCALE GENOMIC DNA]</scope>
    <source>
        <strain evidence="1">RSMAS</strain>
        <tissue evidence="1">Whole animal</tissue>
    </source>
</reference>
<dbReference type="AlphaFoldDB" id="A0A3M6TUG4"/>
<name>A0A3M6TUG4_POCDA</name>
<dbReference type="Proteomes" id="UP000275408">
    <property type="component" value="Unassembled WGS sequence"/>
</dbReference>
<keyword evidence="2" id="KW-1185">Reference proteome</keyword>
<protein>
    <submittedName>
        <fullName evidence="1">Uncharacterized protein</fullName>
    </submittedName>
</protein>
<comment type="caution">
    <text evidence="1">The sequence shown here is derived from an EMBL/GenBank/DDBJ whole genome shotgun (WGS) entry which is preliminary data.</text>
</comment>
<accession>A0A3M6TUG4</accession>
<evidence type="ECO:0000313" key="1">
    <source>
        <dbReference type="EMBL" id="RMX45067.1"/>
    </source>
</evidence>